<reference evidence="4 5" key="1">
    <citation type="submission" date="2016-10" db="EMBL/GenBank/DDBJ databases">
        <authorList>
            <person name="de Groot N.N."/>
        </authorList>
    </citation>
    <scope>NUCLEOTIDE SEQUENCE [LARGE SCALE GENOMIC DNA]</scope>
    <source>
        <strain evidence="4 5">ML2</strain>
    </source>
</reference>
<dbReference type="EMBL" id="FOVK01000005">
    <property type="protein sequence ID" value="SFN76944.1"/>
    <property type="molecule type" value="Genomic_DNA"/>
</dbReference>
<organism evidence="4 5">
    <name type="scientific">Proteiniclasticum ruminis</name>
    <dbReference type="NCBI Taxonomy" id="398199"/>
    <lineage>
        <taxon>Bacteria</taxon>
        <taxon>Bacillati</taxon>
        <taxon>Bacillota</taxon>
        <taxon>Clostridia</taxon>
        <taxon>Eubacteriales</taxon>
        <taxon>Clostridiaceae</taxon>
        <taxon>Proteiniclasticum</taxon>
    </lineage>
</organism>
<protein>
    <submittedName>
        <fullName evidence="4">Diadenosine tetraphosphate (Ap4A) hydrolase</fullName>
    </submittedName>
</protein>
<dbReference type="PROSITE" id="PS51084">
    <property type="entry name" value="HIT_2"/>
    <property type="match status" value="1"/>
</dbReference>
<dbReference type="Proteomes" id="UP000181899">
    <property type="component" value="Unassembled WGS sequence"/>
</dbReference>
<feature type="short sequence motif" description="Histidine triad motif" evidence="2">
    <location>
        <begin position="95"/>
        <end position="99"/>
    </location>
</feature>
<dbReference type="PANTHER" id="PTHR46648">
    <property type="entry name" value="HIT FAMILY PROTEIN 1"/>
    <property type="match status" value="1"/>
</dbReference>
<dbReference type="InterPro" id="IPR001310">
    <property type="entry name" value="Histidine_triad_HIT"/>
</dbReference>
<evidence type="ECO:0000256" key="2">
    <source>
        <dbReference type="PROSITE-ProRule" id="PRU00464"/>
    </source>
</evidence>
<evidence type="ECO:0000313" key="4">
    <source>
        <dbReference type="EMBL" id="SFN76944.1"/>
    </source>
</evidence>
<dbReference type="AlphaFoldDB" id="A0A1I5BQ95"/>
<evidence type="ECO:0000259" key="3">
    <source>
        <dbReference type="PROSITE" id="PS51084"/>
    </source>
</evidence>
<dbReference type="GO" id="GO:0016787">
    <property type="term" value="F:hydrolase activity"/>
    <property type="evidence" value="ECO:0007669"/>
    <property type="project" value="UniProtKB-KW"/>
</dbReference>
<name>A0A1I5BQ95_9CLOT</name>
<feature type="active site" description="Tele-AMP-histidine intermediate" evidence="1">
    <location>
        <position position="99"/>
    </location>
</feature>
<dbReference type="Pfam" id="PF01230">
    <property type="entry name" value="HIT"/>
    <property type="match status" value="1"/>
</dbReference>
<dbReference type="InterPro" id="IPR036265">
    <property type="entry name" value="HIT-like_sf"/>
</dbReference>
<evidence type="ECO:0000256" key="1">
    <source>
        <dbReference type="PIRSR" id="PIRSR601310-1"/>
    </source>
</evidence>
<dbReference type="InterPro" id="IPR011146">
    <property type="entry name" value="HIT-like"/>
</dbReference>
<dbReference type="PRINTS" id="PR00332">
    <property type="entry name" value="HISTRIAD"/>
</dbReference>
<dbReference type="GO" id="GO:0009117">
    <property type="term" value="P:nucleotide metabolic process"/>
    <property type="evidence" value="ECO:0007669"/>
    <property type="project" value="TreeGrafter"/>
</dbReference>
<dbReference type="Gene3D" id="3.30.428.10">
    <property type="entry name" value="HIT-like"/>
    <property type="match status" value="1"/>
</dbReference>
<dbReference type="PANTHER" id="PTHR46648:SF1">
    <property type="entry name" value="ADENOSINE 5'-MONOPHOSPHORAMIDASE HNT1"/>
    <property type="match status" value="1"/>
</dbReference>
<dbReference type="SUPFAM" id="SSF54197">
    <property type="entry name" value="HIT-like"/>
    <property type="match status" value="1"/>
</dbReference>
<feature type="domain" description="HIT" evidence="3">
    <location>
        <begin position="5"/>
        <end position="110"/>
    </location>
</feature>
<dbReference type="OrthoDB" id="9784774at2"/>
<evidence type="ECO:0000313" key="5">
    <source>
        <dbReference type="Proteomes" id="UP000181899"/>
    </source>
</evidence>
<keyword evidence="5" id="KW-1185">Reference proteome</keyword>
<proteinExistence type="predicted"/>
<keyword evidence="4" id="KW-0378">Hydrolase</keyword>
<sequence length="132" mass="15043">MSPCVFCKIIEKEEMCYLLYESEKIISFLDIEPINEGHVLILPKFHCSSIEELPLSVLSDMMALSQKVVAALSQIYGADGYSLMQNGGEFCDFGHFHLHIFPRYKNDGFGWTYPQGPSEYSLNIANRIKKLL</sequence>
<gene>
    <name evidence="4" type="ORF">SAMN04488695_10514</name>
</gene>
<accession>A0A1I5BQ95</accession>